<evidence type="ECO:0000313" key="5">
    <source>
        <dbReference type="EMBL" id="SHI69631.1"/>
    </source>
</evidence>
<feature type="domain" description="HTH marR-type" evidence="4">
    <location>
        <begin position="16"/>
        <end position="149"/>
    </location>
</feature>
<dbReference type="STRING" id="570521.SAMN04488508_102493"/>
<organism evidence="5 6">
    <name type="scientific">Aquimarina spongiae</name>
    <dbReference type="NCBI Taxonomy" id="570521"/>
    <lineage>
        <taxon>Bacteria</taxon>
        <taxon>Pseudomonadati</taxon>
        <taxon>Bacteroidota</taxon>
        <taxon>Flavobacteriia</taxon>
        <taxon>Flavobacteriales</taxon>
        <taxon>Flavobacteriaceae</taxon>
        <taxon>Aquimarina</taxon>
    </lineage>
</organism>
<dbReference type="RefSeq" id="WP_073315272.1">
    <property type="nucleotide sequence ID" value="NZ_FQYP01000002.1"/>
</dbReference>
<dbReference type="GO" id="GO:0003700">
    <property type="term" value="F:DNA-binding transcription factor activity"/>
    <property type="evidence" value="ECO:0007669"/>
    <property type="project" value="InterPro"/>
</dbReference>
<dbReference type="SMART" id="SM00347">
    <property type="entry name" value="HTH_MARR"/>
    <property type="match status" value="1"/>
</dbReference>
<dbReference type="PANTHER" id="PTHR42756">
    <property type="entry name" value="TRANSCRIPTIONAL REGULATOR, MARR"/>
    <property type="match status" value="1"/>
</dbReference>
<keyword evidence="6" id="KW-1185">Reference proteome</keyword>
<gene>
    <name evidence="5" type="ORF">SAMN04488508_102493</name>
</gene>
<dbReference type="Pfam" id="PF12802">
    <property type="entry name" value="MarR_2"/>
    <property type="match status" value="1"/>
</dbReference>
<dbReference type="InterPro" id="IPR036388">
    <property type="entry name" value="WH-like_DNA-bd_sf"/>
</dbReference>
<dbReference type="SUPFAM" id="SSF46785">
    <property type="entry name" value="Winged helix' DNA-binding domain"/>
    <property type="match status" value="1"/>
</dbReference>
<keyword evidence="1" id="KW-0805">Transcription regulation</keyword>
<dbReference type="InterPro" id="IPR000835">
    <property type="entry name" value="HTH_MarR-typ"/>
</dbReference>
<proteinExistence type="predicted"/>
<keyword evidence="3" id="KW-0804">Transcription</keyword>
<dbReference type="PROSITE" id="PS50995">
    <property type="entry name" value="HTH_MARR_2"/>
    <property type="match status" value="1"/>
</dbReference>
<dbReference type="Proteomes" id="UP000184432">
    <property type="component" value="Unassembled WGS sequence"/>
</dbReference>
<dbReference type="InterPro" id="IPR036390">
    <property type="entry name" value="WH_DNA-bd_sf"/>
</dbReference>
<protein>
    <submittedName>
        <fullName evidence="5">Transcriptional regulator</fullName>
    </submittedName>
</protein>
<dbReference type="Gene3D" id="1.10.10.10">
    <property type="entry name" value="Winged helix-like DNA-binding domain superfamily/Winged helix DNA-binding domain"/>
    <property type="match status" value="1"/>
</dbReference>
<evidence type="ECO:0000259" key="4">
    <source>
        <dbReference type="PROSITE" id="PS50995"/>
    </source>
</evidence>
<keyword evidence="2" id="KW-0238">DNA-binding</keyword>
<evidence type="ECO:0000256" key="2">
    <source>
        <dbReference type="ARBA" id="ARBA00023125"/>
    </source>
</evidence>
<dbReference type="InterPro" id="IPR011991">
    <property type="entry name" value="ArsR-like_HTH"/>
</dbReference>
<dbReference type="EMBL" id="FQYP01000002">
    <property type="protein sequence ID" value="SHI69631.1"/>
    <property type="molecule type" value="Genomic_DNA"/>
</dbReference>
<dbReference type="CDD" id="cd00090">
    <property type="entry name" value="HTH_ARSR"/>
    <property type="match status" value="1"/>
</dbReference>
<accession>A0A1M6D901</accession>
<sequence>MDKSIFDITFQNTDTVSKIVVGLERISEAFRALLWEYAKTIGLSPIQIQILIFVAYHKEHLCTVSHLAKEFNLTKPTISDAVKALEKKGMISKHKTLVDSRSYFIVLTGEGKKTVSATEHFANPIRTQVAQFDQEKQESLLSTINTLIYKLNRTSILSVQRTCFGCKFYQKNKEDHYCNLIKTTLSNKDIRLDCPEFEESA</sequence>
<name>A0A1M6D901_9FLAO</name>
<dbReference type="PANTHER" id="PTHR42756:SF1">
    <property type="entry name" value="TRANSCRIPTIONAL REPRESSOR OF EMRAB OPERON"/>
    <property type="match status" value="1"/>
</dbReference>
<reference evidence="6" key="1">
    <citation type="submission" date="2016-11" db="EMBL/GenBank/DDBJ databases">
        <authorList>
            <person name="Varghese N."/>
            <person name="Submissions S."/>
        </authorList>
    </citation>
    <scope>NUCLEOTIDE SEQUENCE [LARGE SCALE GENOMIC DNA]</scope>
    <source>
        <strain evidence="6">DSM 22623</strain>
    </source>
</reference>
<evidence type="ECO:0000256" key="3">
    <source>
        <dbReference type="ARBA" id="ARBA00023163"/>
    </source>
</evidence>
<dbReference type="GO" id="GO:0003677">
    <property type="term" value="F:DNA binding"/>
    <property type="evidence" value="ECO:0007669"/>
    <property type="project" value="UniProtKB-KW"/>
</dbReference>
<evidence type="ECO:0000313" key="6">
    <source>
        <dbReference type="Proteomes" id="UP000184432"/>
    </source>
</evidence>
<evidence type="ECO:0000256" key="1">
    <source>
        <dbReference type="ARBA" id="ARBA00023015"/>
    </source>
</evidence>
<dbReference type="AlphaFoldDB" id="A0A1M6D901"/>
<dbReference type="OrthoDB" id="9786071at2"/>